<dbReference type="Proteomes" id="UP000004535">
    <property type="component" value="Unassembled WGS sequence"/>
</dbReference>
<evidence type="ECO:0000313" key="1">
    <source>
        <dbReference type="EMBL" id="EEE08355.1"/>
    </source>
</evidence>
<dbReference type="EMBL" id="ACFC01000002">
    <property type="protein sequence ID" value="EEE08355.1"/>
    <property type="molecule type" value="Genomic_DNA"/>
</dbReference>
<protein>
    <submittedName>
        <fullName evidence="1">Uncharacterized protein</fullName>
    </submittedName>
</protein>
<name>B9BK88_9BURK</name>
<gene>
    <name evidence="1" type="ORF">BURMUCGD2_5496</name>
</gene>
<accession>B9BK88</accession>
<evidence type="ECO:0000313" key="2">
    <source>
        <dbReference type="Proteomes" id="UP000004535"/>
    </source>
</evidence>
<dbReference type="AlphaFoldDB" id="B9BK88"/>
<sequence>MNGMVLLLSVTLKNGKRDVRLEPPNYNEQSSMNISSIYI</sequence>
<comment type="caution">
    <text evidence="1">The sequence shown here is derived from an EMBL/GenBank/DDBJ whole genome shotgun (WGS) entry which is preliminary data.</text>
</comment>
<reference evidence="1 2" key="1">
    <citation type="journal article" date="2012" name="J. Bacteriol.">
        <title>Draft Genome Sequence Determination for Cystic Fibrosis and Chronic Granulomatous Disease Burkholderia multivorans Isolates.</title>
        <authorList>
            <person name="Varga J.J."/>
            <person name="Losada L."/>
            <person name="Zelazny A.M."/>
            <person name="Brinkac L."/>
            <person name="Harkins D."/>
            <person name="Radune D."/>
            <person name="Hostetler J."/>
            <person name="Sampaio E.P."/>
            <person name="Ronning C.M."/>
            <person name="Nierman W.C."/>
            <person name="Greenberg D.E."/>
            <person name="Holland S.M."/>
            <person name="Goldberg J.B."/>
        </authorList>
    </citation>
    <scope>NUCLEOTIDE SEQUENCE [LARGE SCALE GENOMIC DNA]</scope>
    <source>
        <strain evidence="1 2">CGD2</strain>
    </source>
</reference>
<organism evidence="1 2">
    <name type="scientific">Burkholderia multivorans CGD2</name>
    <dbReference type="NCBI Taxonomy" id="513052"/>
    <lineage>
        <taxon>Bacteria</taxon>
        <taxon>Pseudomonadati</taxon>
        <taxon>Pseudomonadota</taxon>
        <taxon>Betaproteobacteria</taxon>
        <taxon>Burkholderiales</taxon>
        <taxon>Burkholderiaceae</taxon>
        <taxon>Burkholderia</taxon>
        <taxon>Burkholderia cepacia complex</taxon>
    </lineage>
</organism>
<proteinExistence type="predicted"/>